<feature type="region of interest" description="Disordered" evidence="1">
    <location>
        <begin position="69"/>
        <end position="141"/>
    </location>
</feature>
<feature type="compositionally biased region" description="Basic and acidic residues" evidence="1">
    <location>
        <begin position="89"/>
        <end position="113"/>
    </location>
</feature>
<gene>
    <name evidence="2" type="ORF">B0T10DRAFT_453992</name>
</gene>
<dbReference type="Proteomes" id="UP000777438">
    <property type="component" value="Unassembled WGS sequence"/>
</dbReference>
<dbReference type="OrthoDB" id="10633048at2759"/>
<evidence type="ECO:0000313" key="3">
    <source>
        <dbReference type="Proteomes" id="UP000777438"/>
    </source>
</evidence>
<protein>
    <submittedName>
        <fullName evidence="2">Uncharacterized protein</fullName>
    </submittedName>
</protein>
<dbReference type="AlphaFoldDB" id="A0A9P9AWG6"/>
<dbReference type="EMBL" id="JAGPYM010000002">
    <property type="protein sequence ID" value="KAH6898669.1"/>
    <property type="molecule type" value="Genomic_DNA"/>
</dbReference>
<keyword evidence="3" id="KW-1185">Reference proteome</keyword>
<proteinExistence type="predicted"/>
<comment type="caution">
    <text evidence="2">The sequence shown here is derived from an EMBL/GenBank/DDBJ whole genome shotgun (WGS) entry which is preliminary data.</text>
</comment>
<name>A0A9P9AWG6_9HYPO</name>
<organism evidence="2 3">
    <name type="scientific">Thelonectria olida</name>
    <dbReference type="NCBI Taxonomy" id="1576542"/>
    <lineage>
        <taxon>Eukaryota</taxon>
        <taxon>Fungi</taxon>
        <taxon>Dikarya</taxon>
        <taxon>Ascomycota</taxon>
        <taxon>Pezizomycotina</taxon>
        <taxon>Sordariomycetes</taxon>
        <taxon>Hypocreomycetidae</taxon>
        <taxon>Hypocreales</taxon>
        <taxon>Nectriaceae</taxon>
        <taxon>Thelonectria</taxon>
    </lineage>
</organism>
<feature type="compositionally biased region" description="Basic residues" evidence="1">
    <location>
        <begin position="74"/>
        <end position="86"/>
    </location>
</feature>
<sequence>MCNRTWTRYGCHHEVAPNKIEPCAVVLQYDEPCTCVPLFTAPQKCSPTHSLRYKKHLCPECRKYEKWRQERSNKRMQRRQSSRRSATRGLDEARALQRDQSRKALGDSVHSRDGFIQAPPPVYSQQRPRGVQPPPRQYEASEYEPMTTYLNDKAGYYGSMGCDRQPYVSEAMMREESVRPVSPLTLSDEECTVVSIPSHDEYAQYQA</sequence>
<accession>A0A9P9AWG6</accession>
<evidence type="ECO:0000313" key="2">
    <source>
        <dbReference type="EMBL" id="KAH6898669.1"/>
    </source>
</evidence>
<reference evidence="2 3" key="1">
    <citation type="journal article" date="2021" name="Nat. Commun.">
        <title>Genetic determinants of endophytism in the Arabidopsis root mycobiome.</title>
        <authorList>
            <person name="Mesny F."/>
            <person name="Miyauchi S."/>
            <person name="Thiergart T."/>
            <person name="Pickel B."/>
            <person name="Atanasova L."/>
            <person name="Karlsson M."/>
            <person name="Huettel B."/>
            <person name="Barry K.W."/>
            <person name="Haridas S."/>
            <person name="Chen C."/>
            <person name="Bauer D."/>
            <person name="Andreopoulos W."/>
            <person name="Pangilinan J."/>
            <person name="LaButti K."/>
            <person name="Riley R."/>
            <person name="Lipzen A."/>
            <person name="Clum A."/>
            <person name="Drula E."/>
            <person name="Henrissat B."/>
            <person name="Kohler A."/>
            <person name="Grigoriev I.V."/>
            <person name="Martin F.M."/>
            <person name="Hacquard S."/>
        </authorList>
    </citation>
    <scope>NUCLEOTIDE SEQUENCE [LARGE SCALE GENOMIC DNA]</scope>
    <source>
        <strain evidence="2 3">MPI-CAGE-CH-0241</strain>
    </source>
</reference>
<evidence type="ECO:0000256" key="1">
    <source>
        <dbReference type="SAM" id="MobiDB-lite"/>
    </source>
</evidence>